<comment type="caution">
    <text evidence="9">Lacks conserved residue(s) required for the propagation of feature annotation.</text>
</comment>
<dbReference type="Gene3D" id="2.160.10.10">
    <property type="entry name" value="Hexapeptide repeat proteins"/>
    <property type="match status" value="1"/>
</dbReference>
<dbReference type="InterPro" id="IPR029044">
    <property type="entry name" value="Nucleotide-diphossugar_trans"/>
</dbReference>
<dbReference type="HAMAP" id="MF_00624">
    <property type="entry name" value="GlgC"/>
    <property type="match status" value="1"/>
</dbReference>
<evidence type="ECO:0000256" key="6">
    <source>
        <dbReference type="ARBA" id="ARBA00022840"/>
    </source>
</evidence>
<evidence type="ECO:0000256" key="3">
    <source>
        <dbReference type="ARBA" id="ARBA00022679"/>
    </source>
</evidence>
<comment type="caution">
    <text evidence="12">The sequence shown here is derived from an EMBL/GenBank/DDBJ whole genome shotgun (WGS) entry which is preliminary data.</text>
</comment>
<dbReference type="GO" id="GO:0005978">
    <property type="term" value="P:glycogen biosynthetic process"/>
    <property type="evidence" value="ECO:0007669"/>
    <property type="project" value="UniProtKB-UniRule"/>
</dbReference>
<protein>
    <recommendedName>
        <fullName evidence="9">Glucose-1-phosphate adenylyltransferase</fullName>
        <ecNumber evidence="9">2.7.7.27</ecNumber>
    </recommendedName>
    <alternativeName>
        <fullName evidence="9">ADP-glucose pyrophosphorylase</fullName>
        <shortName evidence="9">ADPGlc PPase</shortName>
    </alternativeName>
    <alternativeName>
        <fullName evidence="9">ADP-glucose synthase</fullName>
    </alternativeName>
</protein>
<feature type="domain" description="Glucose-1-phosphate adenylyltransferase/Bifunctional protein GlmU-like C-terminal hexapeptide" evidence="11">
    <location>
        <begin position="293"/>
        <end position="366"/>
    </location>
</feature>
<keyword evidence="3 9" id="KW-0808">Transferase</keyword>
<organism evidence="12 13">
    <name type="scientific">Massiliimalia timonensis</name>
    <dbReference type="NCBI Taxonomy" id="1987501"/>
    <lineage>
        <taxon>Bacteria</taxon>
        <taxon>Bacillati</taxon>
        <taxon>Bacillota</taxon>
        <taxon>Clostridia</taxon>
        <taxon>Eubacteriales</taxon>
        <taxon>Oscillospiraceae</taxon>
        <taxon>Massiliimalia</taxon>
    </lineage>
</organism>
<evidence type="ECO:0000259" key="10">
    <source>
        <dbReference type="Pfam" id="PF00483"/>
    </source>
</evidence>
<evidence type="ECO:0000313" key="13">
    <source>
        <dbReference type="Proteomes" id="UP000632659"/>
    </source>
</evidence>
<accession>A0A8J6PI34</accession>
<comment type="pathway">
    <text evidence="9">Glycan biosynthesis; glycogen biosynthesis.</text>
</comment>
<evidence type="ECO:0000256" key="8">
    <source>
        <dbReference type="ARBA" id="ARBA00023277"/>
    </source>
</evidence>
<dbReference type="PANTHER" id="PTHR43523">
    <property type="entry name" value="GLUCOSE-1-PHOSPHATE ADENYLYLTRANSFERASE-RELATED"/>
    <property type="match status" value="1"/>
</dbReference>
<dbReference type="InterPro" id="IPR011004">
    <property type="entry name" value="Trimer_LpxA-like_sf"/>
</dbReference>
<keyword evidence="2 9" id="KW-0321">Glycogen metabolism</keyword>
<evidence type="ECO:0000256" key="5">
    <source>
        <dbReference type="ARBA" id="ARBA00022741"/>
    </source>
</evidence>
<dbReference type="Gene3D" id="3.90.550.10">
    <property type="entry name" value="Spore Coat Polysaccharide Biosynthesis Protein SpsA, Chain A"/>
    <property type="match status" value="1"/>
</dbReference>
<dbReference type="InterPro" id="IPR005835">
    <property type="entry name" value="NTP_transferase_dom"/>
</dbReference>
<dbReference type="InterPro" id="IPR023049">
    <property type="entry name" value="GlgC_bac"/>
</dbReference>
<comment type="subunit">
    <text evidence="9">Homotetramer.</text>
</comment>
<comment type="function">
    <text evidence="9">Involved in the biosynthesis of ADP-glucose, a building block required for the elongation reactions to produce glycogen. Catalyzes the reaction between ATP and alpha-D-glucose 1-phosphate (G1P) to produce pyrophosphate and ADP-Glc.</text>
</comment>
<dbReference type="NCBIfam" id="TIGR02091">
    <property type="entry name" value="glgC"/>
    <property type="match status" value="1"/>
</dbReference>
<comment type="similarity">
    <text evidence="1 9">Belongs to the bacterial/plant glucose-1-phosphate adenylyltransferase family.</text>
</comment>
<dbReference type="NCBIfam" id="NF003670">
    <property type="entry name" value="PRK05293.1"/>
    <property type="match status" value="1"/>
</dbReference>
<dbReference type="CDD" id="cd02508">
    <property type="entry name" value="ADP_Glucose_PP"/>
    <property type="match status" value="1"/>
</dbReference>
<feature type="domain" description="Nucleotidyl transferase" evidence="10">
    <location>
        <begin position="10"/>
        <end position="261"/>
    </location>
</feature>
<dbReference type="InterPro" id="IPR011831">
    <property type="entry name" value="ADP-Glc_PPase"/>
</dbReference>
<feature type="site" description="Could play a key role in the communication between the regulatory and the substrate sites" evidence="9">
    <location>
        <position position="101"/>
    </location>
</feature>
<gene>
    <name evidence="9" type="primary">glgC</name>
    <name evidence="12" type="ORF">H8702_04980</name>
</gene>
<dbReference type="InterPro" id="IPR056818">
    <property type="entry name" value="GlmU/GlgC-like_hexapep"/>
</dbReference>
<dbReference type="Proteomes" id="UP000632659">
    <property type="component" value="Unassembled WGS sequence"/>
</dbReference>
<evidence type="ECO:0000256" key="9">
    <source>
        <dbReference type="HAMAP-Rule" id="MF_00624"/>
    </source>
</evidence>
<evidence type="ECO:0000256" key="2">
    <source>
        <dbReference type="ARBA" id="ARBA00022600"/>
    </source>
</evidence>
<dbReference type="EC" id="2.7.7.27" evidence="9"/>
<reference evidence="12" key="1">
    <citation type="submission" date="2020-08" db="EMBL/GenBank/DDBJ databases">
        <title>Genome public.</title>
        <authorList>
            <person name="Liu C."/>
            <person name="Sun Q."/>
        </authorList>
    </citation>
    <scope>NUCLEOTIDE SEQUENCE</scope>
    <source>
        <strain evidence="12">NSJ-15</strain>
    </source>
</reference>
<dbReference type="Pfam" id="PF00483">
    <property type="entry name" value="NTP_transferase"/>
    <property type="match status" value="1"/>
</dbReference>
<evidence type="ECO:0000259" key="11">
    <source>
        <dbReference type="Pfam" id="PF24894"/>
    </source>
</evidence>
<keyword evidence="7 9" id="KW-0320">Glycogen biosynthesis</keyword>
<name>A0A8J6PI34_9FIRM</name>
<keyword evidence="13" id="KW-1185">Reference proteome</keyword>
<dbReference type="Pfam" id="PF24894">
    <property type="entry name" value="Hexapep_GlmU"/>
    <property type="match status" value="1"/>
</dbReference>
<evidence type="ECO:0000256" key="1">
    <source>
        <dbReference type="ARBA" id="ARBA00010443"/>
    </source>
</evidence>
<keyword evidence="6 9" id="KW-0067">ATP-binding</keyword>
<evidence type="ECO:0000256" key="4">
    <source>
        <dbReference type="ARBA" id="ARBA00022695"/>
    </source>
</evidence>
<keyword evidence="5 9" id="KW-0547">Nucleotide-binding</keyword>
<comment type="catalytic activity">
    <reaction evidence="9">
        <text>alpha-D-glucose 1-phosphate + ATP + H(+) = ADP-alpha-D-glucose + diphosphate</text>
        <dbReference type="Rhea" id="RHEA:12120"/>
        <dbReference type="ChEBI" id="CHEBI:15378"/>
        <dbReference type="ChEBI" id="CHEBI:30616"/>
        <dbReference type="ChEBI" id="CHEBI:33019"/>
        <dbReference type="ChEBI" id="CHEBI:57498"/>
        <dbReference type="ChEBI" id="CHEBI:58601"/>
        <dbReference type="EC" id="2.7.7.27"/>
    </reaction>
</comment>
<keyword evidence="4 9" id="KW-0548">Nucleotidyltransferase</keyword>
<sequence>MLERRKECIAMLLAGGQGSRLKVLTSDIAKPAVPFGGKYRIIDFPLSNCVNSGIDTVGILTQYQPLVLNAYVGNGQPWGLNRNYGGARILPPYAQSDRSEWYKGTANAIYQNMHFIDMYNPEYVLILSGDHIYKMDYSKMLEYHKEKNADCTIAAIDVPMEETHRFGIINTNPDHSIYEFEEKPEHAKSTNANMGIYIFNWKILKKYLEMDEQDPNSSNDFGKNILPKLLEDKQRMFAYPFSGYWKDVGTLDSLWEANMDLINPSVPIELKDDDFKIYTRNYAKPPSFVSGTAKIENSIVAEGCVIRGTVENSVIFTGCVVEEGAVIKDSVIMPNILVKQGAQLNYTIIGENAVIGKEAVIGRSPKDYAINAWGIAVVGTGRKIEDGEVVAPKQVL</sequence>
<dbReference type="AlphaFoldDB" id="A0A8J6PI34"/>
<evidence type="ECO:0000256" key="7">
    <source>
        <dbReference type="ARBA" id="ARBA00023056"/>
    </source>
</evidence>
<dbReference type="OrthoDB" id="9801810at2"/>
<feature type="binding site" evidence="9">
    <location>
        <position position="102"/>
    </location>
    <ligand>
        <name>alpha-D-glucose 1-phosphate</name>
        <dbReference type="ChEBI" id="CHEBI:58601"/>
    </ligand>
</feature>
<dbReference type="SUPFAM" id="SSF51161">
    <property type="entry name" value="Trimeric LpxA-like enzymes"/>
    <property type="match status" value="1"/>
</dbReference>
<dbReference type="PROSITE" id="PS00809">
    <property type="entry name" value="ADP_GLC_PYROPHOSPH_2"/>
    <property type="match status" value="1"/>
</dbReference>
<feature type="binding site" evidence="9">
    <location>
        <begin position="182"/>
        <end position="183"/>
    </location>
    <ligand>
        <name>alpha-D-glucose 1-phosphate</name>
        <dbReference type="ChEBI" id="CHEBI:58601"/>
    </ligand>
</feature>
<keyword evidence="8 9" id="KW-0119">Carbohydrate metabolism</keyword>
<evidence type="ECO:0000313" key="12">
    <source>
        <dbReference type="EMBL" id="MBC8610475.1"/>
    </source>
</evidence>
<dbReference type="EMBL" id="JACRTL010000002">
    <property type="protein sequence ID" value="MBC8610475.1"/>
    <property type="molecule type" value="Genomic_DNA"/>
</dbReference>
<proteinExistence type="inferred from homology"/>
<dbReference type="CDD" id="cd04651">
    <property type="entry name" value="LbH_G1P_AT_C"/>
    <property type="match status" value="1"/>
</dbReference>
<dbReference type="UniPathway" id="UPA00164"/>
<dbReference type="SUPFAM" id="SSF53448">
    <property type="entry name" value="Nucleotide-diphospho-sugar transferases"/>
    <property type="match status" value="1"/>
</dbReference>
<dbReference type="InterPro" id="IPR005836">
    <property type="entry name" value="ADP_Glu_pyroP_CS"/>
</dbReference>
<dbReference type="PANTHER" id="PTHR43523:SF2">
    <property type="entry name" value="GLUCOSE-1-PHOSPHATE ADENYLYLTRANSFERASE"/>
    <property type="match status" value="1"/>
</dbReference>
<dbReference type="RefSeq" id="WP_093989519.1">
    <property type="nucleotide sequence ID" value="NZ_FYDD01000004.1"/>
</dbReference>
<dbReference type="PROSITE" id="PS00808">
    <property type="entry name" value="ADP_GLC_PYROPHOSPH_1"/>
    <property type="match status" value="1"/>
</dbReference>
<feature type="site" description="Could play a key role in the communication between the regulatory and the substrate sites" evidence="9">
    <location>
        <position position="62"/>
    </location>
</feature>
<feature type="binding site" evidence="9">
    <location>
        <position position="167"/>
    </location>
    <ligand>
        <name>alpha-D-glucose 1-phosphate</name>
        <dbReference type="ChEBI" id="CHEBI:58601"/>
    </ligand>
</feature>
<dbReference type="GO" id="GO:0008878">
    <property type="term" value="F:glucose-1-phosphate adenylyltransferase activity"/>
    <property type="evidence" value="ECO:0007669"/>
    <property type="project" value="UniProtKB-UniRule"/>
</dbReference>
<dbReference type="GO" id="GO:0005524">
    <property type="term" value="F:ATP binding"/>
    <property type="evidence" value="ECO:0007669"/>
    <property type="project" value="UniProtKB-KW"/>
</dbReference>